<organism evidence="2 3">
    <name type="scientific">Secundilactobacillus collinoides</name>
    <name type="common">Lactobacillus collinoides</name>
    <dbReference type="NCBI Taxonomy" id="33960"/>
    <lineage>
        <taxon>Bacteria</taxon>
        <taxon>Bacillati</taxon>
        <taxon>Bacillota</taxon>
        <taxon>Bacilli</taxon>
        <taxon>Lactobacillales</taxon>
        <taxon>Lactobacillaceae</taxon>
        <taxon>Secundilactobacillus</taxon>
    </lineage>
</organism>
<evidence type="ECO:0000313" key="2">
    <source>
        <dbReference type="EMBL" id="KZL38972.1"/>
    </source>
</evidence>
<protein>
    <submittedName>
        <fullName evidence="2">Uncharacterized protein</fullName>
    </submittedName>
</protein>
<sequence>MIMALLKKIKTKVRERNKAFKGRNPLPCGARLVLRTENLHDNASFGKNNEPRKQNKALTQDSPTSRSSFSLKEREPPSQQHLLIIDPPLHKNRTPRDSSPQKPKSL</sequence>
<dbReference type="Proteomes" id="UP000076480">
    <property type="component" value="Unassembled WGS sequence"/>
</dbReference>
<proteinExistence type="predicted"/>
<dbReference type="PATRIC" id="fig|33960.6.peg.2819"/>
<dbReference type="AlphaFoldDB" id="A0A161VH11"/>
<reference evidence="2 3" key="1">
    <citation type="submission" date="2015-02" db="EMBL/GenBank/DDBJ databases">
        <title>Draft genome sequence of Lactobacillus collinoides CUPV2371 isolated from a natural cider, the first genome sequence of a strain of this species.</title>
        <authorList>
            <person name="Puertas A.I."/>
            <person name="Spano G."/>
            <person name="Capozzi V."/>
            <person name="Lamontanara A."/>
            <person name="Orru L."/>
            <person name="Duenas M.T."/>
        </authorList>
    </citation>
    <scope>NUCLEOTIDE SEQUENCE [LARGE SCALE GENOMIC DNA]</scope>
    <source>
        <strain evidence="2 3">237</strain>
    </source>
</reference>
<feature type="compositionally biased region" description="Polar residues" evidence="1">
    <location>
        <begin position="56"/>
        <end position="70"/>
    </location>
</feature>
<keyword evidence="3" id="KW-1185">Reference proteome</keyword>
<feature type="compositionally biased region" description="Polar residues" evidence="1">
    <location>
        <begin position="97"/>
        <end position="106"/>
    </location>
</feature>
<dbReference type="EMBL" id="JYDC01000055">
    <property type="protein sequence ID" value="KZL38972.1"/>
    <property type="molecule type" value="Genomic_DNA"/>
</dbReference>
<name>A0A161VH11_SECCO</name>
<evidence type="ECO:0000313" key="3">
    <source>
        <dbReference type="Proteomes" id="UP000076480"/>
    </source>
</evidence>
<gene>
    <name evidence="2" type="ORF">TY91_11010</name>
</gene>
<evidence type="ECO:0000256" key="1">
    <source>
        <dbReference type="SAM" id="MobiDB-lite"/>
    </source>
</evidence>
<accession>A0A161VH11</accession>
<feature type="region of interest" description="Disordered" evidence="1">
    <location>
        <begin position="39"/>
        <end position="106"/>
    </location>
</feature>
<comment type="caution">
    <text evidence="2">The sequence shown here is derived from an EMBL/GenBank/DDBJ whole genome shotgun (WGS) entry which is preliminary data.</text>
</comment>